<accession>A0A6J4PB47</accession>
<reference evidence="2" key="1">
    <citation type="submission" date="2020-02" db="EMBL/GenBank/DDBJ databases">
        <authorList>
            <person name="Meier V. D."/>
        </authorList>
    </citation>
    <scope>NUCLEOTIDE SEQUENCE</scope>
    <source>
        <strain evidence="2">AVDCRST_MAG35</strain>
    </source>
</reference>
<feature type="compositionally biased region" description="Basic and acidic residues" evidence="1">
    <location>
        <begin position="375"/>
        <end position="401"/>
    </location>
</feature>
<feature type="compositionally biased region" description="Basic residues" evidence="1">
    <location>
        <begin position="31"/>
        <end position="41"/>
    </location>
</feature>
<protein>
    <submittedName>
        <fullName evidence="2">Chromosomal replication initiator protein DnaA</fullName>
    </submittedName>
</protein>
<feature type="compositionally biased region" description="Basic residues" evidence="1">
    <location>
        <begin position="77"/>
        <end position="97"/>
    </location>
</feature>
<feature type="compositionally biased region" description="Basic and acidic residues" evidence="1">
    <location>
        <begin position="486"/>
        <end position="514"/>
    </location>
</feature>
<feature type="compositionally biased region" description="Basic residues" evidence="1">
    <location>
        <begin position="111"/>
        <end position="123"/>
    </location>
</feature>
<feature type="compositionally biased region" description="Basic residues" evidence="1">
    <location>
        <begin position="187"/>
        <end position="209"/>
    </location>
</feature>
<proteinExistence type="predicted"/>
<feature type="compositionally biased region" description="Basic residues" evidence="1">
    <location>
        <begin position="277"/>
        <end position="288"/>
    </location>
</feature>
<feature type="compositionally biased region" description="Basic and acidic residues" evidence="1">
    <location>
        <begin position="339"/>
        <end position="362"/>
    </location>
</feature>
<evidence type="ECO:0000256" key="1">
    <source>
        <dbReference type="SAM" id="MobiDB-lite"/>
    </source>
</evidence>
<dbReference type="EMBL" id="CADCUY010000278">
    <property type="protein sequence ID" value="CAA9409267.1"/>
    <property type="molecule type" value="Genomic_DNA"/>
</dbReference>
<feature type="compositionally biased region" description="Basic and acidic residues" evidence="1">
    <location>
        <begin position="309"/>
        <end position="320"/>
    </location>
</feature>
<feature type="non-terminal residue" evidence="2">
    <location>
        <position position="1"/>
    </location>
</feature>
<sequence>VAVGGGGPRDGRAGLQPAARLPEADQAAGAARRHRARRGAQRPHQGGPRAAHARPRARGPRPRARPAGAAGRDRRPLPRRRRRRGRGPRGRGRRGRRGLGAGRRGREEPRRRRRPRRGLHRRPAAPPVARRPRRRRRHRRQRRAAPRRRRRPVRRRAPDPDGLPPPPAARAGGAPRRRAGAAEPQVHLRHLRHRRVEPLRPRRRVRRGRGPREGLQPPVRLRRLRAGQDPPAARDRRVRPAPVRRGEGALRELGGVHQRLHQLDPRRQGGGLPAPLPRRRRAAHRRHPVPVEQGADPGGVLPHLQHPAQRREAGRDHLRPAAEAAVGLRGAHAQPLRVGPDHRHQPARPRDPHRHPAQEGGRRGAAGPGRRAGVHRLEDLDQHPRARGRADPGHRLREPQPGRRRHAAGRGGAEGPGQRRRDGRRVGGDDHGADRRLLRAHDRGPVRGVPLADARPRPPGRDVPVPQPDPAVPAEDRPGLRRARPHHGDARQQEDPRPDDQRPDGLHRGQRADEPDQGVAAGRDV</sequence>
<feature type="compositionally biased region" description="Basic and acidic residues" evidence="1">
    <location>
        <begin position="417"/>
        <end position="445"/>
    </location>
</feature>
<feature type="region of interest" description="Disordered" evidence="1">
    <location>
        <begin position="1"/>
        <end position="219"/>
    </location>
</feature>
<dbReference type="AlphaFoldDB" id="A0A6J4PB47"/>
<name>A0A6J4PB47_9ACTN</name>
<gene>
    <name evidence="2" type="ORF">AVDCRST_MAG35-1316</name>
</gene>
<evidence type="ECO:0000313" key="2">
    <source>
        <dbReference type="EMBL" id="CAA9409267.1"/>
    </source>
</evidence>
<feature type="non-terminal residue" evidence="2">
    <location>
        <position position="525"/>
    </location>
</feature>
<feature type="region of interest" description="Disordered" evidence="1">
    <location>
        <begin position="263"/>
        <end position="525"/>
    </location>
</feature>
<feature type="compositionally biased region" description="Basic residues" evidence="1">
    <location>
        <begin position="130"/>
        <end position="155"/>
    </location>
</feature>
<organism evidence="2">
    <name type="scientific">uncultured Quadrisphaera sp</name>
    <dbReference type="NCBI Taxonomy" id="904978"/>
    <lineage>
        <taxon>Bacteria</taxon>
        <taxon>Bacillati</taxon>
        <taxon>Actinomycetota</taxon>
        <taxon>Actinomycetes</taxon>
        <taxon>Kineosporiales</taxon>
        <taxon>Kineosporiaceae</taxon>
        <taxon>Quadrisphaera</taxon>
        <taxon>environmental samples</taxon>
    </lineage>
</organism>
<feature type="compositionally biased region" description="Basic residues" evidence="1">
    <location>
        <begin position="51"/>
        <end position="64"/>
    </location>
</feature>